<evidence type="ECO:0000256" key="5">
    <source>
        <dbReference type="HAMAP-Rule" id="MF_00362"/>
    </source>
</evidence>
<dbReference type="CDD" id="cd05797">
    <property type="entry name" value="Ribosomal_L10"/>
    <property type="match status" value="1"/>
</dbReference>
<dbReference type="Gene3D" id="6.10.250.290">
    <property type="match status" value="1"/>
</dbReference>
<keyword evidence="6" id="KW-0175">Coiled coil</keyword>
<accession>A0A1F5YVB6</accession>
<reference evidence="7 8" key="1">
    <citation type="journal article" date="2016" name="Nat. Commun.">
        <title>Thousands of microbial genomes shed light on interconnected biogeochemical processes in an aquifer system.</title>
        <authorList>
            <person name="Anantharaman K."/>
            <person name="Brown C.T."/>
            <person name="Hug L.A."/>
            <person name="Sharon I."/>
            <person name="Castelle C.J."/>
            <person name="Probst A.J."/>
            <person name="Thomas B.C."/>
            <person name="Singh A."/>
            <person name="Wilkins M.J."/>
            <person name="Karaoz U."/>
            <person name="Brodie E.L."/>
            <person name="Williams K.H."/>
            <person name="Hubbard S.S."/>
            <person name="Banfield J.F."/>
        </authorList>
    </citation>
    <scope>NUCLEOTIDE SEQUENCE [LARGE SCALE GENOMIC DNA]</scope>
</reference>
<keyword evidence="3 5" id="KW-0687">Ribonucleoprotein</keyword>
<dbReference type="NCBIfam" id="NF000955">
    <property type="entry name" value="PRK00099.1-1"/>
    <property type="match status" value="1"/>
</dbReference>
<dbReference type="PANTHER" id="PTHR11560">
    <property type="entry name" value="39S RIBOSOMAL PROTEIN L10, MITOCHONDRIAL"/>
    <property type="match status" value="1"/>
</dbReference>
<dbReference type="InterPro" id="IPR043141">
    <property type="entry name" value="Ribosomal_uL10-like_sf"/>
</dbReference>
<dbReference type="Pfam" id="PF00466">
    <property type="entry name" value="Ribosomal_L10"/>
    <property type="match status" value="1"/>
</dbReference>
<organism evidence="7 8">
    <name type="scientific">Candidatus Gottesmanbacteria bacterium RBG_16_37_8</name>
    <dbReference type="NCBI Taxonomy" id="1798371"/>
    <lineage>
        <taxon>Bacteria</taxon>
        <taxon>Candidatus Gottesmaniibacteriota</taxon>
    </lineage>
</organism>
<dbReference type="AlphaFoldDB" id="A0A1F5YVB6"/>
<dbReference type="GO" id="GO:0070180">
    <property type="term" value="F:large ribosomal subunit rRNA binding"/>
    <property type="evidence" value="ECO:0007669"/>
    <property type="project" value="UniProtKB-UniRule"/>
</dbReference>
<gene>
    <name evidence="5" type="primary">rplJ</name>
    <name evidence="7" type="ORF">A2W14_06245</name>
</gene>
<keyword evidence="5" id="KW-0699">rRNA-binding</keyword>
<comment type="similarity">
    <text evidence="1 5">Belongs to the universal ribosomal protein uL10 family.</text>
</comment>
<sequence>MRPLASYVKILTNRPKTVGSSRQQPDAIRPTEGNIRFLPGMFRGFFMKKSKPNLRKAAIVDLIKTKIDKAKAIFLTDYKGLTHKQLEDLRKNLKTVEAEYVVVKNTLLKISLADKTKKDELVKMLKDSTAVLFAYGDELSAIKKLADFAKNFSLPKIKIGFMSDTITSQEDFLRLASLPSKEVLLATLVYRLKSPITGFHYALSWNLRKFVTVLNNIKGVKV</sequence>
<evidence type="ECO:0000256" key="1">
    <source>
        <dbReference type="ARBA" id="ARBA00008889"/>
    </source>
</evidence>
<feature type="coiled-coil region" evidence="6">
    <location>
        <begin position="79"/>
        <end position="106"/>
    </location>
</feature>
<dbReference type="SUPFAM" id="SSF160369">
    <property type="entry name" value="Ribosomal protein L10-like"/>
    <property type="match status" value="1"/>
</dbReference>
<evidence type="ECO:0000256" key="3">
    <source>
        <dbReference type="ARBA" id="ARBA00023274"/>
    </source>
</evidence>
<proteinExistence type="inferred from homology"/>
<dbReference type="InterPro" id="IPR047865">
    <property type="entry name" value="Ribosomal_uL10_bac_type"/>
</dbReference>
<dbReference type="GO" id="GO:0006412">
    <property type="term" value="P:translation"/>
    <property type="evidence" value="ECO:0007669"/>
    <property type="project" value="UniProtKB-UniRule"/>
</dbReference>
<dbReference type="GO" id="GO:0005840">
    <property type="term" value="C:ribosome"/>
    <property type="evidence" value="ECO:0007669"/>
    <property type="project" value="UniProtKB-KW"/>
</dbReference>
<keyword evidence="5" id="KW-0694">RNA-binding</keyword>
<evidence type="ECO:0000313" key="7">
    <source>
        <dbReference type="EMBL" id="OGG04044.1"/>
    </source>
</evidence>
<dbReference type="EMBL" id="MFJA01000008">
    <property type="protein sequence ID" value="OGG04044.1"/>
    <property type="molecule type" value="Genomic_DNA"/>
</dbReference>
<comment type="function">
    <text evidence="5">Forms part of the ribosomal stalk, playing a central role in the interaction of the ribosome with GTP-bound translation factors.</text>
</comment>
<dbReference type="InterPro" id="IPR001790">
    <property type="entry name" value="Ribosomal_uL10"/>
</dbReference>
<dbReference type="STRING" id="1798371.A2W14_06245"/>
<dbReference type="Gene3D" id="3.30.70.1730">
    <property type="match status" value="1"/>
</dbReference>
<protein>
    <recommendedName>
        <fullName evidence="4 5">Large ribosomal subunit protein uL10</fullName>
    </recommendedName>
</protein>
<evidence type="ECO:0000256" key="4">
    <source>
        <dbReference type="ARBA" id="ARBA00035202"/>
    </source>
</evidence>
<evidence type="ECO:0000256" key="6">
    <source>
        <dbReference type="SAM" id="Coils"/>
    </source>
</evidence>
<comment type="subunit">
    <text evidence="5">Part of the ribosomal stalk of the 50S ribosomal subunit. The N-terminus interacts with L11 and the large rRNA to form the base of the stalk. The C-terminus forms an elongated spine to which L12 dimers bind in a sequential fashion forming a multimeric L10(L12)X complex.</text>
</comment>
<evidence type="ECO:0000313" key="8">
    <source>
        <dbReference type="Proteomes" id="UP000176665"/>
    </source>
</evidence>
<keyword evidence="2 5" id="KW-0689">Ribosomal protein</keyword>
<dbReference type="GO" id="GO:1990904">
    <property type="term" value="C:ribonucleoprotein complex"/>
    <property type="evidence" value="ECO:0007669"/>
    <property type="project" value="UniProtKB-KW"/>
</dbReference>
<dbReference type="InterPro" id="IPR022973">
    <property type="entry name" value="Ribosomal_uL10_bac"/>
</dbReference>
<name>A0A1F5YVB6_9BACT</name>
<evidence type="ECO:0000256" key="2">
    <source>
        <dbReference type="ARBA" id="ARBA00022980"/>
    </source>
</evidence>
<comment type="caution">
    <text evidence="7">The sequence shown here is derived from an EMBL/GenBank/DDBJ whole genome shotgun (WGS) entry which is preliminary data.</text>
</comment>
<dbReference type="HAMAP" id="MF_00362">
    <property type="entry name" value="Ribosomal_uL10"/>
    <property type="match status" value="1"/>
</dbReference>
<dbReference type="Proteomes" id="UP000176665">
    <property type="component" value="Unassembled WGS sequence"/>
</dbReference>